<protein>
    <recommendedName>
        <fullName evidence="3">DNA phosphorothioation-dependent restriction protein DptG</fullName>
    </recommendedName>
</protein>
<dbReference type="RefSeq" id="WP_077313488.1">
    <property type="nucleotide sequence ID" value="NZ_AP024887.1"/>
</dbReference>
<dbReference type="OrthoDB" id="2590988at2"/>
<dbReference type="STRING" id="1918946.VPAL9027_01373"/>
<dbReference type="InterPro" id="IPR017645">
    <property type="entry name" value="Dnd_assoc_1"/>
</dbReference>
<evidence type="ECO:0008006" key="3">
    <source>
        <dbReference type="Google" id="ProtNLM"/>
    </source>
</evidence>
<name>A0A1R4B3B1_9VIBR</name>
<dbReference type="NCBIfam" id="TIGR03236">
    <property type="entry name" value="dnd_assoc_1"/>
    <property type="match status" value="1"/>
</dbReference>
<accession>A0A1R4B3B1</accession>
<gene>
    <name evidence="1" type="ORF">VPAL9027_01373</name>
</gene>
<evidence type="ECO:0000313" key="2">
    <source>
        <dbReference type="Proteomes" id="UP000189475"/>
    </source>
</evidence>
<proteinExistence type="predicted"/>
<dbReference type="Proteomes" id="UP000189475">
    <property type="component" value="Unassembled WGS sequence"/>
</dbReference>
<reference evidence="1 2" key="1">
    <citation type="submission" date="2017-02" db="EMBL/GenBank/DDBJ databases">
        <authorList>
            <person name="Peterson S.W."/>
        </authorList>
    </citation>
    <scope>NUCLEOTIDE SEQUENCE [LARGE SCALE GENOMIC DNA]</scope>
    <source>
        <strain evidence="1 2">CECT 9027</strain>
    </source>
</reference>
<dbReference type="EMBL" id="FUFT01000002">
    <property type="protein sequence ID" value="SJL83407.1"/>
    <property type="molecule type" value="Genomic_DNA"/>
</dbReference>
<dbReference type="AlphaFoldDB" id="A0A1R4B3B1"/>
<sequence>MDNFSLPFNSELPETKDKVANKNSLNSFLPIRTKGNDFDWSVVIGLTLGTLLRKKVENYSYDSFKQDCRNAFESKLSRKEFWPVLEQMYFDNGALFTVSPETLLFKSQKEVRSKSDERIASLFTNLLQELRIKDFDTKLNFLENEILTNLCKQMREDSFIAKELPYLPFLSDCFRKDLRFLSEHPKYLLSQIQPFLSFYGFIYVAQLALVLPEWRAQEPQPKPLYFIMDHERASNERARVRNHGYKSFEESAFRLFPYLTMLEMLQPEKTSLPDGKKLPLWRLAKNIQQSQNETVCERLAKFAKAFKANRNLEIELEESDDAFTWLDQLLKLSVAQFEDKTTERPAINRKYVAEIEKHLASGFVHRRGRAGRILVLNQEYLLLLANLAIGERDKLRFQELVSEFEARGVYLDKQTQLELIKFFERIGNVEKMSDSGDAVYVRKTI</sequence>
<organism evidence="1 2">
    <name type="scientific">Vibrio palustris</name>
    <dbReference type="NCBI Taxonomy" id="1918946"/>
    <lineage>
        <taxon>Bacteria</taxon>
        <taxon>Pseudomonadati</taxon>
        <taxon>Pseudomonadota</taxon>
        <taxon>Gammaproteobacteria</taxon>
        <taxon>Vibrionales</taxon>
        <taxon>Vibrionaceae</taxon>
        <taxon>Vibrio</taxon>
    </lineage>
</organism>
<keyword evidence="2" id="KW-1185">Reference proteome</keyword>
<evidence type="ECO:0000313" key="1">
    <source>
        <dbReference type="EMBL" id="SJL83407.1"/>
    </source>
</evidence>